<dbReference type="InterPro" id="IPR013324">
    <property type="entry name" value="RNA_pol_sigma_r3/r4-like"/>
</dbReference>
<keyword evidence="2" id="KW-0805">Transcription regulation</keyword>
<dbReference type="InterPro" id="IPR013249">
    <property type="entry name" value="RNA_pol_sigma70_r4_t2"/>
</dbReference>
<dbReference type="InterPro" id="IPR039425">
    <property type="entry name" value="RNA_pol_sigma-70-like"/>
</dbReference>
<sequence>MPSAQTRPPEAAGRPEIGLARRLTQGDNTAFAEFYARTFDTVCTALHRQGWPPSQIADAAQDAYLQLDLHAPRIREPERMVGWLLTVARRRLMQESSVPVVTMDAATTLADAPTRVGEDHPESMADADALRTHLRQHLSAADMKYVNLLDAGSAGSAQPNPATEPFIPPAKLSAVRARARKALLGSDWDYEVRPAAIVCDPQPLQDPKAIAQSTLEDAIRTLPARQREVLNYVVYRGMKPREIAVQLGITANSARVNRYYARETLARRLWLSVDAVENLLRELTDAHHRHPDAAPAPVALEKIAIVLDVVRFRDRGASAQRKLRTRLQNLVDELLHDQAMTASTGDSLLTFLPMSCWRPGFVASCVQRLQDALAWNNRTHHEDPIQLRVMLSCGRIHTESKPFTSAVAIDLLRAVESDTVRQVRPPDTPLILFVADQIHDVMRNGGHALPPGMVFAEPLTIDDKKHTRPLKVWPLTRA</sequence>
<dbReference type="SUPFAM" id="SSF88659">
    <property type="entry name" value="Sigma3 and sigma4 domains of RNA polymerase sigma factors"/>
    <property type="match status" value="1"/>
</dbReference>
<evidence type="ECO:0000256" key="5">
    <source>
        <dbReference type="ARBA" id="ARBA00023163"/>
    </source>
</evidence>
<dbReference type="EMBL" id="BAAANN010000038">
    <property type="protein sequence ID" value="GAA1983127.1"/>
    <property type="molecule type" value="Genomic_DNA"/>
</dbReference>
<dbReference type="Proteomes" id="UP001501116">
    <property type="component" value="Unassembled WGS sequence"/>
</dbReference>
<dbReference type="Gene3D" id="1.10.1740.10">
    <property type="match status" value="1"/>
</dbReference>
<dbReference type="SUPFAM" id="SSF88946">
    <property type="entry name" value="Sigma2 domain of RNA polymerase sigma factors"/>
    <property type="match status" value="1"/>
</dbReference>
<reference evidence="7 8" key="1">
    <citation type="journal article" date="2019" name="Int. J. Syst. Evol. Microbiol.">
        <title>The Global Catalogue of Microorganisms (GCM) 10K type strain sequencing project: providing services to taxonomists for standard genome sequencing and annotation.</title>
        <authorList>
            <consortium name="The Broad Institute Genomics Platform"/>
            <consortium name="The Broad Institute Genome Sequencing Center for Infectious Disease"/>
            <person name="Wu L."/>
            <person name="Ma J."/>
        </authorList>
    </citation>
    <scope>NUCLEOTIDE SEQUENCE [LARGE SCALE GENOMIC DNA]</scope>
    <source>
        <strain evidence="7 8">JCM 14545</strain>
    </source>
</reference>
<dbReference type="InterPro" id="IPR036388">
    <property type="entry name" value="WH-like_DNA-bd_sf"/>
</dbReference>
<gene>
    <name evidence="7" type="ORF">GCM10009754_70260</name>
</gene>
<keyword evidence="4" id="KW-0238">DNA-binding</keyword>
<comment type="similarity">
    <text evidence="1">Belongs to the sigma-70 factor family. ECF subfamily.</text>
</comment>
<dbReference type="InterPro" id="IPR013325">
    <property type="entry name" value="RNA_pol_sigma_r2"/>
</dbReference>
<evidence type="ECO:0000313" key="7">
    <source>
        <dbReference type="EMBL" id="GAA1983127.1"/>
    </source>
</evidence>
<dbReference type="Pfam" id="PF08281">
    <property type="entry name" value="Sigma70_r4_2"/>
    <property type="match status" value="1"/>
</dbReference>
<feature type="domain" description="RNA polymerase sigma factor 70 region 4 type 2" evidence="6">
    <location>
        <begin position="215"/>
        <end position="265"/>
    </location>
</feature>
<dbReference type="RefSeq" id="WP_344428990.1">
    <property type="nucleotide sequence ID" value="NZ_BAAANN010000038.1"/>
</dbReference>
<keyword evidence="3" id="KW-0731">Sigma factor</keyword>
<evidence type="ECO:0000256" key="2">
    <source>
        <dbReference type="ARBA" id="ARBA00023015"/>
    </source>
</evidence>
<evidence type="ECO:0000256" key="3">
    <source>
        <dbReference type="ARBA" id="ARBA00023082"/>
    </source>
</evidence>
<dbReference type="PANTHER" id="PTHR43133:SF52">
    <property type="entry name" value="ECF RNA POLYMERASE SIGMA FACTOR SIGL"/>
    <property type="match status" value="1"/>
</dbReference>
<keyword evidence="5" id="KW-0804">Transcription</keyword>
<dbReference type="InterPro" id="IPR014284">
    <property type="entry name" value="RNA_pol_sigma-70_dom"/>
</dbReference>
<evidence type="ECO:0000256" key="4">
    <source>
        <dbReference type="ARBA" id="ARBA00023125"/>
    </source>
</evidence>
<dbReference type="PANTHER" id="PTHR43133">
    <property type="entry name" value="RNA POLYMERASE ECF-TYPE SIGMA FACTO"/>
    <property type="match status" value="1"/>
</dbReference>
<name>A0ABN2SA47_9PSEU</name>
<proteinExistence type="inferred from homology"/>
<dbReference type="Gene3D" id="1.10.10.10">
    <property type="entry name" value="Winged helix-like DNA-binding domain superfamily/Winged helix DNA-binding domain"/>
    <property type="match status" value="1"/>
</dbReference>
<evidence type="ECO:0000313" key="8">
    <source>
        <dbReference type="Proteomes" id="UP001501116"/>
    </source>
</evidence>
<organism evidence="7 8">
    <name type="scientific">Amycolatopsis minnesotensis</name>
    <dbReference type="NCBI Taxonomy" id="337894"/>
    <lineage>
        <taxon>Bacteria</taxon>
        <taxon>Bacillati</taxon>
        <taxon>Actinomycetota</taxon>
        <taxon>Actinomycetes</taxon>
        <taxon>Pseudonocardiales</taxon>
        <taxon>Pseudonocardiaceae</taxon>
        <taxon>Amycolatopsis</taxon>
    </lineage>
</organism>
<dbReference type="NCBIfam" id="TIGR02937">
    <property type="entry name" value="sigma70-ECF"/>
    <property type="match status" value="1"/>
</dbReference>
<comment type="caution">
    <text evidence="7">The sequence shown here is derived from an EMBL/GenBank/DDBJ whole genome shotgun (WGS) entry which is preliminary data.</text>
</comment>
<evidence type="ECO:0000256" key="1">
    <source>
        <dbReference type="ARBA" id="ARBA00010641"/>
    </source>
</evidence>
<keyword evidence="8" id="KW-1185">Reference proteome</keyword>
<protein>
    <recommendedName>
        <fullName evidence="6">RNA polymerase sigma factor 70 region 4 type 2 domain-containing protein</fullName>
    </recommendedName>
</protein>
<accession>A0ABN2SA47</accession>
<evidence type="ECO:0000259" key="6">
    <source>
        <dbReference type="Pfam" id="PF08281"/>
    </source>
</evidence>